<name>A0A7W7U8R3_9ACTN</name>
<reference evidence="1 2" key="1">
    <citation type="submission" date="2020-08" db="EMBL/GenBank/DDBJ databases">
        <title>Genomic Encyclopedia of Type Strains, Phase III (KMG-III): the genomes of soil and plant-associated and newly described type strains.</title>
        <authorList>
            <person name="Whitman W."/>
        </authorList>
    </citation>
    <scope>NUCLEOTIDE SEQUENCE [LARGE SCALE GENOMIC DNA]</scope>
    <source>
        <strain evidence="1 2">SFB5A</strain>
    </source>
</reference>
<sequence>MILDRVCFDLCLTTGVLRMRKTNKRKVSALLAVVLAGVLSACGEQEPDPERVASWREDYCWDLSTWQRITHDPPVKGYGNEPVLTAAAVISAAKVIDREHLDHEGSHILYDTVEAVSHNDQDAEKRVSEYCAEVGFETLMKYD</sequence>
<comment type="caution">
    <text evidence="1">The sequence shown here is derived from an EMBL/GenBank/DDBJ whole genome shotgun (WGS) entry which is preliminary data.</text>
</comment>
<protein>
    <submittedName>
        <fullName evidence="1">Uncharacterized protein</fullName>
    </submittedName>
</protein>
<evidence type="ECO:0000313" key="1">
    <source>
        <dbReference type="EMBL" id="MBB4987143.1"/>
    </source>
</evidence>
<dbReference type="EMBL" id="JACHJY010000017">
    <property type="protein sequence ID" value="MBB4987143.1"/>
    <property type="molecule type" value="Genomic_DNA"/>
</dbReference>
<dbReference type="RefSeq" id="WP_116163807.1">
    <property type="nucleotide sequence ID" value="NZ_JACHJY010000017.1"/>
</dbReference>
<organism evidence="1 2">
    <name type="scientific">Streptomyces nymphaeiformis</name>
    <dbReference type="NCBI Taxonomy" id="2663842"/>
    <lineage>
        <taxon>Bacteria</taxon>
        <taxon>Bacillati</taxon>
        <taxon>Actinomycetota</taxon>
        <taxon>Actinomycetes</taxon>
        <taxon>Kitasatosporales</taxon>
        <taxon>Streptomycetaceae</taxon>
        <taxon>Streptomyces</taxon>
    </lineage>
</organism>
<keyword evidence="2" id="KW-1185">Reference proteome</keyword>
<proteinExistence type="predicted"/>
<dbReference type="AlphaFoldDB" id="A0A7W7U8R3"/>
<dbReference type="Proteomes" id="UP000582643">
    <property type="component" value="Unassembled WGS sequence"/>
</dbReference>
<evidence type="ECO:0000313" key="2">
    <source>
        <dbReference type="Proteomes" id="UP000582643"/>
    </source>
</evidence>
<gene>
    <name evidence="1" type="ORF">GGE06_008115</name>
</gene>
<accession>A0A7W7U8R3</accession>